<dbReference type="EMBL" id="LR797276">
    <property type="protein sequence ID" value="CAB4199377.1"/>
    <property type="molecule type" value="Genomic_DNA"/>
</dbReference>
<reference evidence="1" key="1">
    <citation type="submission" date="2020-05" db="EMBL/GenBank/DDBJ databases">
        <authorList>
            <person name="Chiriac C."/>
            <person name="Salcher M."/>
            <person name="Ghai R."/>
            <person name="Kavagutti S V."/>
        </authorList>
    </citation>
    <scope>NUCLEOTIDE SEQUENCE</scope>
</reference>
<gene>
    <name evidence="1" type="ORF">UFOVP1326_41</name>
    <name evidence="2" type="ORF">UFOVP1436_50</name>
</gene>
<sequence>MIHVTINEERRKAPRELAIEVKAQLHTMGERIDDLANIVYAAEWDGIAPYVTVLKGDISSIKMAYAGWPMVDEATWRAAQK</sequence>
<evidence type="ECO:0000313" key="1">
    <source>
        <dbReference type="EMBL" id="CAB4199377.1"/>
    </source>
</evidence>
<accession>A0A6J5RY99</accession>
<evidence type="ECO:0000313" key="2">
    <source>
        <dbReference type="EMBL" id="CAB4212977.1"/>
    </source>
</evidence>
<dbReference type="EMBL" id="LR797388">
    <property type="protein sequence ID" value="CAB4212977.1"/>
    <property type="molecule type" value="Genomic_DNA"/>
</dbReference>
<name>A0A6J5RY99_9CAUD</name>
<protein>
    <submittedName>
        <fullName evidence="1">Uncharacterized protein</fullName>
    </submittedName>
</protein>
<proteinExistence type="predicted"/>
<organism evidence="1">
    <name type="scientific">uncultured Caudovirales phage</name>
    <dbReference type="NCBI Taxonomy" id="2100421"/>
    <lineage>
        <taxon>Viruses</taxon>
        <taxon>Duplodnaviria</taxon>
        <taxon>Heunggongvirae</taxon>
        <taxon>Uroviricota</taxon>
        <taxon>Caudoviricetes</taxon>
        <taxon>Peduoviridae</taxon>
        <taxon>Maltschvirus</taxon>
        <taxon>Maltschvirus maltsch</taxon>
    </lineage>
</organism>